<feature type="transmembrane region" description="Helical" evidence="7">
    <location>
        <begin position="150"/>
        <end position="168"/>
    </location>
</feature>
<evidence type="ECO:0000256" key="6">
    <source>
        <dbReference type="SAM" id="MobiDB-lite"/>
    </source>
</evidence>
<dbReference type="AlphaFoldDB" id="A0A1Y1HXC7"/>
<dbReference type="GO" id="GO:0055085">
    <property type="term" value="P:transmembrane transport"/>
    <property type="evidence" value="ECO:0000318"/>
    <property type="project" value="GO_Central"/>
</dbReference>
<feature type="compositionally biased region" description="Basic and acidic residues" evidence="6">
    <location>
        <begin position="297"/>
        <end position="311"/>
    </location>
</feature>
<name>A0A1Y1HXC7_KLENI</name>
<evidence type="ECO:0000259" key="8">
    <source>
        <dbReference type="Pfam" id="PF03600"/>
    </source>
</evidence>
<dbReference type="Proteomes" id="UP000054558">
    <property type="component" value="Unassembled WGS sequence"/>
</dbReference>
<dbReference type="STRING" id="105231.A0A1Y1HXC7"/>
<evidence type="ECO:0000256" key="3">
    <source>
        <dbReference type="ARBA" id="ARBA00022692"/>
    </source>
</evidence>
<evidence type="ECO:0000256" key="1">
    <source>
        <dbReference type="ARBA" id="ARBA00004141"/>
    </source>
</evidence>
<feature type="transmembrane region" description="Helical" evidence="7">
    <location>
        <begin position="113"/>
        <end position="138"/>
    </location>
</feature>
<feature type="region of interest" description="Disordered" evidence="6">
    <location>
        <begin position="379"/>
        <end position="408"/>
    </location>
</feature>
<feature type="transmembrane region" description="Helical" evidence="7">
    <location>
        <begin position="196"/>
        <end position="227"/>
    </location>
</feature>
<reference evidence="9 10" key="1">
    <citation type="journal article" date="2014" name="Nat. Commun.">
        <title>Klebsormidium flaccidum genome reveals primary factors for plant terrestrial adaptation.</title>
        <authorList>
            <person name="Hori K."/>
            <person name="Maruyama F."/>
            <person name="Fujisawa T."/>
            <person name="Togashi T."/>
            <person name="Yamamoto N."/>
            <person name="Seo M."/>
            <person name="Sato S."/>
            <person name="Yamada T."/>
            <person name="Mori H."/>
            <person name="Tajima N."/>
            <person name="Moriyama T."/>
            <person name="Ikeuchi M."/>
            <person name="Watanabe M."/>
            <person name="Wada H."/>
            <person name="Kobayashi K."/>
            <person name="Saito M."/>
            <person name="Masuda T."/>
            <person name="Sasaki-Sekimoto Y."/>
            <person name="Mashiguchi K."/>
            <person name="Awai K."/>
            <person name="Shimojima M."/>
            <person name="Masuda S."/>
            <person name="Iwai M."/>
            <person name="Nobusawa T."/>
            <person name="Narise T."/>
            <person name="Kondo S."/>
            <person name="Saito H."/>
            <person name="Sato R."/>
            <person name="Murakawa M."/>
            <person name="Ihara Y."/>
            <person name="Oshima-Yamada Y."/>
            <person name="Ohtaka K."/>
            <person name="Satoh M."/>
            <person name="Sonobe K."/>
            <person name="Ishii M."/>
            <person name="Ohtani R."/>
            <person name="Kanamori-Sato M."/>
            <person name="Honoki R."/>
            <person name="Miyazaki D."/>
            <person name="Mochizuki H."/>
            <person name="Umetsu J."/>
            <person name="Higashi K."/>
            <person name="Shibata D."/>
            <person name="Kamiya Y."/>
            <person name="Sato N."/>
            <person name="Nakamura Y."/>
            <person name="Tabata S."/>
            <person name="Ida S."/>
            <person name="Kurokawa K."/>
            <person name="Ohta H."/>
        </authorList>
    </citation>
    <scope>NUCLEOTIDE SEQUENCE [LARGE SCALE GENOMIC DNA]</scope>
    <source>
        <strain evidence="9 10">NIES-2285</strain>
    </source>
</reference>
<keyword evidence="10" id="KW-1185">Reference proteome</keyword>
<dbReference type="OrthoDB" id="6493944at2759"/>
<feature type="transmembrane region" description="Helical" evidence="7">
    <location>
        <begin position="558"/>
        <end position="579"/>
    </location>
</feature>
<dbReference type="PANTHER" id="PTHR10283:SF82">
    <property type="entry name" value="SOLUTE CARRIER FAMILY 13 MEMBER 2"/>
    <property type="match status" value="1"/>
</dbReference>
<feature type="compositionally biased region" description="Basic and acidic residues" evidence="6">
    <location>
        <begin position="382"/>
        <end position="404"/>
    </location>
</feature>
<dbReference type="Pfam" id="PF03600">
    <property type="entry name" value="CitMHS"/>
    <property type="match status" value="1"/>
</dbReference>
<evidence type="ECO:0000256" key="7">
    <source>
        <dbReference type="SAM" id="Phobius"/>
    </source>
</evidence>
<gene>
    <name evidence="9" type="ORF">KFL_001430150</name>
</gene>
<organism evidence="9 10">
    <name type="scientific">Klebsormidium nitens</name>
    <name type="common">Green alga</name>
    <name type="synonym">Ulothrix nitens</name>
    <dbReference type="NCBI Taxonomy" id="105231"/>
    <lineage>
        <taxon>Eukaryota</taxon>
        <taxon>Viridiplantae</taxon>
        <taxon>Streptophyta</taxon>
        <taxon>Klebsormidiophyceae</taxon>
        <taxon>Klebsormidiales</taxon>
        <taxon>Klebsormidiaceae</taxon>
        <taxon>Klebsormidium</taxon>
    </lineage>
</organism>
<feature type="region of interest" description="Disordered" evidence="6">
    <location>
        <begin position="1"/>
        <end position="34"/>
    </location>
</feature>
<dbReference type="InterPro" id="IPR001898">
    <property type="entry name" value="SLC13A/DASS"/>
</dbReference>
<dbReference type="GO" id="GO:0005886">
    <property type="term" value="C:plasma membrane"/>
    <property type="evidence" value="ECO:0000318"/>
    <property type="project" value="GO_Central"/>
</dbReference>
<keyword evidence="5 7" id="KW-0472">Membrane</keyword>
<feature type="domain" description="Citrate transporter-like" evidence="8">
    <location>
        <begin position="115"/>
        <end position="229"/>
    </location>
</feature>
<evidence type="ECO:0000256" key="4">
    <source>
        <dbReference type="ARBA" id="ARBA00022989"/>
    </source>
</evidence>
<keyword evidence="2" id="KW-0813">Transport</keyword>
<feature type="transmembrane region" description="Helical" evidence="7">
    <location>
        <begin position="463"/>
        <end position="490"/>
    </location>
</feature>
<evidence type="ECO:0000256" key="5">
    <source>
        <dbReference type="ARBA" id="ARBA00023136"/>
    </source>
</evidence>
<evidence type="ECO:0000313" key="10">
    <source>
        <dbReference type="Proteomes" id="UP000054558"/>
    </source>
</evidence>
<protein>
    <submittedName>
        <fullName evidence="9">Tonoplast dicarboxylate transporter</fullName>
    </submittedName>
</protein>
<evidence type="ECO:0000313" key="9">
    <source>
        <dbReference type="EMBL" id="GAQ83310.1"/>
    </source>
</evidence>
<comment type="subcellular location">
    <subcellularLocation>
        <location evidence="1">Membrane</location>
        <topology evidence="1">Multi-pass membrane protein</topology>
    </subcellularLocation>
</comment>
<dbReference type="EMBL" id="DF237092">
    <property type="protein sequence ID" value="GAQ83310.1"/>
    <property type="molecule type" value="Genomic_DNA"/>
</dbReference>
<dbReference type="OMA" id="LMGIWWM"/>
<evidence type="ECO:0000256" key="2">
    <source>
        <dbReference type="ARBA" id="ARBA00022448"/>
    </source>
</evidence>
<dbReference type="PANTHER" id="PTHR10283">
    <property type="entry name" value="SOLUTE CARRIER FAMILY 13 MEMBER"/>
    <property type="match status" value="1"/>
</dbReference>
<proteinExistence type="predicted"/>
<sequence>MEGGRADQLEGQQVKYAKTSQRGESDGEEDDPVRDYIPSVNLTEHLKAALGNELSWRAAGRLGSRVLKWLSKHKHYLAVATGPVSCLLVLLGADLDDAAESKQARMFGALLWMAIWWLTEAVPIAITALLPLSLLPFFGILTADKTASAYFNDTQALFLGSFILALAVEKWNVHRRIALKMLLVAGRGGMDPRKLLLVFCLCPGFISMFISNTATAIMMVPMAVGVLHRVREGSGRINAASLEEGLGSGPKVDQKIGHDVELAKLGSADSIVTERGDAEISENSPPRGRSPVRHRTLSHDNIEEVDPHENSFHSIDLSGEGHEQRPKSPTRSGGVAHQRKRPPQNAGEGDEGTDVELGMVEKRERGGVVYGRLQNQGSVIDRGGRVKESRSDKRMPSVEGKEPVEDPNEGVSEEVLNYCKGVVLAIAFASSIGGMATLTGTGPNLVLAGIYPSLFPGAPSITYVQWLAFGLPISTIFLAALWVLLCVWYCPPSAVETVRQCLDESIIEQEYQSLGPMSFAEKVVLVDFVIMATLWLTRNVGDGWGWSVFWPRDFIKDGSVSATMAIVLFAMPARSGVANEMVLDWETCKRLPWDIVLLMGGGFALSAGVTQSGLSEWIGEHMRFIRFLPSALLTPAIAAVVTFTTEFSSNAATATVFLPLLAQVALSLERHPLLLMIPATIACSYAFMLPIATPPNAIAYSTGYFKMTDMARPGMVMNVIGIGLLAAFVPTLGSLVFGLDTPVSELPWLQQALNSTREHDGD</sequence>
<keyword evidence="3 7" id="KW-0812">Transmembrane</keyword>
<dbReference type="InterPro" id="IPR004680">
    <property type="entry name" value="Cit_transptr-like_dom"/>
</dbReference>
<dbReference type="GO" id="GO:0022857">
    <property type="term" value="F:transmembrane transporter activity"/>
    <property type="evidence" value="ECO:0000318"/>
    <property type="project" value="GO_Central"/>
</dbReference>
<feature type="transmembrane region" description="Helical" evidence="7">
    <location>
        <begin position="715"/>
        <end position="739"/>
    </location>
</feature>
<keyword evidence="4 7" id="KW-1133">Transmembrane helix</keyword>
<feature type="transmembrane region" description="Helical" evidence="7">
    <location>
        <begin position="591"/>
        <end position="612"/>
    </location>
</feature>
<feature type="region of interest" description="Disordered" evidence="6">
    <location>
        <begin position="273"/>
        <end position="356"/>
    </location>
</feature>
<feature type="transmembrane region" description="Helical" evidence="7">
    <location>
        <begin position="674"/>
        <end position="694"/>
    </location>
</feature>
<dbReference type="Pfam" id="PF00939">
    <property type="entry name" value="Na_sulph_symp"/>
    <property type="match status" value="1"/>
</dbReference>
<accession>A0A1Y1HXC7</accession>
<dbReference type="GO" id="GO:0015140">
    <property type="term" value="F:malate transmembrane transporter activity"/>
    <property type="evidence" value="ECO:0007669"/>
    <property type="project" value="UniProtKB-ARBA"/>
</dbReference>